<dbReference type="InterPro" id="IPR000873">
    <property type="entry name" value="AMP-dep_synth/lig_dom"/>
</dbReference>
<gene>
    <name evidence="5" type="ORF">EUB48_15755</name>
</gene>
<organism evidence="5 6">
    <name type="scientific">Rhodoferax sediminis</name>
    <dbReference type="NCBI Taxonomy" id="2509614"/>
    <lineage>
        <taxon>Bacteria</taxon>
        <taxon>Pseudomonadati</taxon>
        <taxon>Pseudomonadota</taxon>
        <taxon>Betaproteobacteria</taxon>
        <taxon>Burkholderiales</taxon>
        <taxon>Comamonadaceae</taxon>
        <taxon>Rhodoferax</taxon>
    </lineage>
</organism>
<dbReference type="PROSITE" id="PS00455">
    <property type="entry name" value="AMP_BINDING"/>
    <property type="match status" value="1"/>
</dbReference>
<sequence>MSHLLTLHDPARARENYLSGIWQTDTLYSLARRHATERGSAYAVRDSARRLTWSTLVAWVDALAADLHEAGLRRGDRVSIWLPNRLESVVILLACSRNGYVCNPSLHQNYTVAEIVTLLDRIECRALFTQPGYGSDAKTADIFARAAELGHMKGVYALPALRTPAAAIPAGTRAMPQAGPAPRVPAPPASTHPDQIVYLAFTSGTTGTPKGVMHSDNTLLANSRAMVADWGHNAATVLLTLSPMSHHIGTVALDQALVAGCELVMHDASAGVGALDWIEQTGATYVMGVPTHAMDLLQEADKRGLKKLGAVKVFYMAGTPIPTEVARRLLSLGAKPQNVYGMTENGSHQYTKPNDPVEVITSTCGKACAGYEVRLWNQEKPDLEPGPGEVGEIGGRGGVLMLGYFNNQSATENSFNSSGWFLSGDLGRFDEQGNLQIVGRKKDLIIRGGHNIHPAHIEEYAHRHAAVKKAAAFGVPDERLGEKVCLAIICHEGKSPAPDEILQHLAKEGLSKFDMPEFYAVVTEFPLTASGKILKRELVQWVASGRLQPEPVRYRAPATAK</sequence>
<dbReference type="KEGG" id="rhf:EUB48_15755"/>
<reference evidence="5 6" key="1">
    <citation type="submission" date="2019-01" db="EMBL/GenBank/DDBJ databases">
        <title>Genomic insights into a novel species Rhodoferax sp.</title>
        <authorList>
            <person name="Jin L."/>
        </authorList>
    </citation>
    <scope>NUCLEOTIDE SEQUENCE [LARGE SCALE GENOMIC DNA]</scope>
    <source>
        <strain evidence="5 6">CHu59-6-5</strain>
    </source>
</reference>
<dbReference type="SUPFAM" id="SSF56801">
    <property type="entry name" value="Acetyl-CoA synthetase-like"/>
    <property type="match status" value="1"/>
</dbReference>
<dbReference type="InterPro" id="IPR045851">
    <property type="entry name" value="AMP-bd_C_sf"/>
</dbReference>
<dbReference type="EMBL" id="CP035503">
    <property type="protein sequence ID" value="QDL38579.1"/>
    <property type="molecule type" value="Genomic_DNA"/>
</dbReference>
<dbReference type="GO" id="GO:0031956">
    <property type="term" value="F:medium-chain fatty acid-CoA ligase activity"/>
    <property type="evidence" value="ECO:0007669"/>
    <property type="project" value="TreeGrafter"/>
</dbReference>
<dbReference type="Pfam" id="PF00501">
    <property type="entry name" value="AMP-binding"/>
    <property type="match status" value="1"/>
</dbReference>
<evidence type="ECO:0000259" key="4">
    <source>
        <dbReference type="Pfam" id="PF13193"/>
    </source>
</evidence>
<dbReference type="Proteomes" id="UP000316798">
    <property type="component" value="Chromosome"/>
</dbReference>
<evidence type="ECO:0000256" key="1">
    <source>
        <dbReference type="ARBA" id="ARBA00006432"/>
    </source>
</evidence>
<proteinExistence type="inferred from homology"/>
<keyword evidence="2 5" id="KW-0436">Ligase</keyword>
<feature type="domain" description="AMP-binding enzyme C-terminal" evidence="4">
    <location>
        <begin position="457"/>
        <end position="532"/>
    </location>
</feature>
<dbReference type="RefSeq" id="WP_142820019.1">
    <property type="nucleotide sequence ID" value="NZ_CP035503.1"/>
</dbReference>
<dbReference type="InterPro" id="IPR025110">
    <property type="entry name" value="AMP-bd_C"/>
</dbReference>
<dbReference type="AlphaFoldDB" id="A0A515DDW4"/>
<dbReference type="Pfam" id="PF13193">
    <property type="entry name" value="AMP-binding_C"/>
    <property type="match status" value="1"/>
</dbReference>
<evidence type="ECO:0000313" key="6">
    <source>
        <dbReference type="Proteomes" id="UP000316798"/>
    </source>
</evidence>
<dbReference type="PANTHER" id="PTHR43201">
    <property type="entry name" value="ACYL-COA SYNTHETASE"/>
    <property type="match status" value="1"/>
</dbReference>
<accession>A0A515DDW4</accession>
<keyword evidence="6" id="KW-1185">Reference proteome</keyword>
<evidence type="ECO:0000256" key="2">
    <source>
        <dbReference type="ARBA" id="ARBA00022598"/>
    </source>
</evidence>
<evidence type="ECO:0000259" key="3">
    <source>
        <dbReference type="Pfam" id="PF00501"/>
    </source>
</evidence>
<dbReference type="OrthoDB" id="9766486at2"/>
<dbReference type="GO" id="GO:0006631">
    <property type="term" value="P:fatty acid metabolic process"/>
    <property type="evidence" value="ECO:0007669"/>
    <property type="project" value="TreeGrafter"/>
</dbReference>
<feature type="domain" description="AMP-dependent synthetase/ligase" evidence="3">
    <location>
        <begin position="32"/>
        <end position="405"/>
    </location>
</feature>
<protein>
    <submittedName>
        <fullName evidence="5">Cyclohexanecarboxylate-CoA ligase</fullName>
    </submittedName>
</protein>
<name>A0A515DDW4_9BURK</name>
<evidence type="ECO:0000313" key="5">
    <source>
        <dbReference type="EMBL" id="QDL38579.1"/>
    </source>
</evidence>
<dbReference type="PANTHER" id="PTHR43201:SF5">
    <property type="entry name" value="MEDIUM-CHAIN ACYL-COA LIGASE ACSF2, MITOCHONDRIAL"/>
    <property type="match status" value="1"/>
</dbReference>
<dbReference type="Gene3D" id="3.40.50.12780">
    <property type="entry name" value="N-terminal domain of ligase-like"/>
    <property type="match status" value="1"/>
</dbReference>
<dbReference type="InterPro" id="IPR020845">
    <property type="entry name" value="AMP-binding_CS"/>
</dbReference>
<dbReference type="InterPro" id="IPR042099">
    <property type="entry name" value="ANL_N_sf"/>
</dbReference>
<comment type="similarity">
    <text evidence="1">Belongs to the ATP-dependent AMP-binding enzyme family.</text>
</comment>
<dbReference type="Gene3D" id="3.30.300.30">
    <property type="match status" value="1"/>
</dbReference>